<comment type="caution">
    <text evidence="1">The sequence shown here is derived from an EMBL/GenBank/DDBJ whole genome shotgun (WGS) entry which is preliminary data.</text>
</comment>
<sequence length="160" mass="18880">MATMKTSLNRKDKVISENENRIKFLQEEKTSLNDQLIELRVKVSEPTSQNKSFLDNKNTLVTRNENLRQEYNDLMMRLNKVTAENNKLMKEIGELSDKYSDIKDSKLTSNSQIDMIKRRCDELSMINKEYENRVDALEVELSEARSMLQERTREADYKAY</sequence>
<dbReference type="Proteomes" id="UP001165064">
    <property type="component" value="Unassembled WGS sequence"/>
</dbReference>
<name>A0ACB5UBY3_AMBMO</name>
<proteinExistence type="predicted"/>
<evidence type="ECO:0000313" key="2">
    <source>
        <dbReference type="Proteomes" id="UP001165064"/>
    </source>
</evidence>
<accession>A0ACB5UBY3</accession>
<gene>
    <name evidence="1" type="ORF">Amon02_001320500</name>
</gene>
<protein>
    <submittedName>
        <fullName evidence="1">Unnamed protein product</fullName>
    </submittedName>
</protein>
<evidence type="ECO:0000313" key="1">
    <source>
        <dbReference type="EMBL" id="GMF08262.1"/>
    </source>
</evidence>
<dbReference type="EMBL" id="BSXS01016823">
    <property type="protein sequence ID" value="GMF08262.1"/>
    <property type="molecule type" value="Genomic_DNA"/>
</dbReference>
<organism evidence="1 2">
    <name type="scientific">Ambrosiozyma monospora</name>
    <name type="common">Yeast</name>
    <name type="synonym">Endomycopsis monosporus</name>
    <dbReference type="NCBI Taxonomy" id="43982"/>
    <lineage>
        <taxon>Eukaryota</taxon>
        <taxon>Fungi</taxon>
        <taxon>Dikarya</taxon>
        <taxon>Ascomycota</taxon>
        <taxon>Saccharomycotina</taxon>
        <taxon>Pichiomycetes</taxon>
        <taxon>Pichiales</taxon>
        <taxon>Pichiaceae</taxon>
        <taxon>Ambrosiozyma</taxon>
    </lineage>
</organism>
<keyword evidence="2" id="KW-1185">Reference proteome</keyword>
<reference evidence="1" key="1">
    <citation type="submission" date="2023-04" db="EMBL/GenBank/DDBJ databases">
        <title>Ambrosiozyma monospora NBRC 10751.</title>
        <authorList>
            <person name="Ichikawa N."/>
            <person name="Sato H."/>
            <person name="Tonouchi N."/>
        </authorList>
    </citation>
    <scope>NUCLEOTIDE SEQUENCE</scope>
    <source>
        <strain evidence="1">NBRC 10751</strain>
    </source>
</reference>